<dbReference type="EMBL" id="AP014568">
    <property type="protein sequence ID" value="BAO80989.1"/>
    <property type="molecule type" value="Genomic_DNA"/>
</dbReference>
<keyword evidence="3" id="KW-0479">Metal-binding</keyword>
<organism evidence="5 6">
    <name type="scientific">Serpentinimonas raichei</name>
    <dbReference type="NCBI Taxonomy" id="1458425"/>
    <lineage>
        <taxon>Bacteria</taxon>
        <taxon>Pseudomonadati</taxon>
        <taxon>Pseudomonadota</taxon>
        <taxon>Betaproteobacteria</taxon>
        <taxon>Burkholderiales</taxon>
        <taxon>Comamonadaceae</taxon>
        <taxon>Serpentinimonas</taxon>
    </lineage>
</organism>
<dbReference type="AlphaFoldDB" id="A0A060NPZ8"/>
<keyword evidence="3" id="KW-0411">Iron-sulfur</keyword>
<dbReference type="HOGENOM" id="CLU_093095_0_0_4"/>
<proteinExistence type="predicted"/>
<dbReference type="InterPro" id="IPR051349">
    <property type="entry name" value="Hydrogenase_assoc-protein"/>
</dbReference>
<dbReference type="GO" id="GO:0016491">
    <property type="term" value="F:oxidoreductase activity"/>
    <property type="evidence" value="ECO:0007669"/>
    <property type="project" value="UniProtKB-KW"/>
</dbReference>
<dbReference type="STRING" id="1458425.SRAA_1135"/>
<sequence length="212" mass="22994">MSHAAEALAGQEFSHDLPITPLAPALIAGRAGKIKVATIGLCGCWGCTLSLLDLDERLFALLDKVTILRSSITDMKRITERCVVGFVEGGVANEENIETLEHFRENCDVLISVGACAVWGGVPAMRNVVPLSECLIEAYVDSPTAVPGIKPIIPLHPDIPRITTKVYPCHEVVKMDYFIPGCPPDGDAIFKVLDDLVNGRPFDLPISINRYD</sequence>
<dbReference type="Proteomes" id="UP000067461">
    <property type="component" value="Chromosome"/>
</dbReference>
<dbReference type="GO" id="GO:0051538">
    <property type="term" value="F:3 iron, 4 sulfur cluster binding"/>
    <property type="evidence" value="ECO:0007669"/>
    <property type="project" value="UniProtKB-KW"/>
</dbReference>
<dbReference type="Pfam" id="PF01058">
    <property type="entry name" value="Oxidored_q6"/>
    <property type="match status" value="1"/>
</dbReference>
<protein>
    <submittedName>
        <fullName evidence="5">Coenzyme F420-reducing hydrogenase, gamma subunit</fullName>
    </submittedName>
</protein>
<dbReference type="SUPFAM" id="SSF56770">
    <property type="entry name" value="HydA/Nqo6-like"/>
    <property type="match status" value="1"/>
</dbReference>
<gene>
    <name evidence="5" type="primary">hoxY</name>
    <name evidence="5" type="ORF">SRAA_1135</name>
</gene>
<accession>A0A060NPZ8</accession>
<dbReference type="KEGG" id="cbaa:SRAA_1135"/>
<feature type="domain" description="NADH:ubiquinone oxidoreductase-like 20kDa subunit" evidence="4">
    <location>
        <begin position="44"/>
        <end position="194"/>
    </location>
</feature>
<name>A0A060NPZ8_9BURK</name>
<keyword evidence="6" id="KW-1185">Reference proteome</keyword>
<keyword evidence="2" id="KW-0560">Oxidoreductase</keyword>
<evidence type="ECO:0000313" key="6">
    <source>
        <dbReference type="Proteomes" id="UP000067461"/>
    </source>
</evidence>
<reference evidence="5 6" key="1">
    <citation type="journal article" date="2014" name="Nat. Commun.">
        <title>Physiological and genomic features of highly alkaliphilic hydrogen-utilizing Betaproteobacteria from a continental serpentinizing site.</title>
        <authorList>
            <person name="Suzuki S."/>
            <person name="Kuenen J.G."/>
            <person name="Schipper K."/>
            <person name="van der Velde S."/>
            <person name="Ishii S."/>
            <person name="Wu A."/>
            <person name="Sorokin D.Y."/>
            <person name="Tenney A."/>
            <person name="Meng X.Y."/>
            <person name="Morrill P.L."/>
            <person name="Kamagata Y."/>
            <person name="Muyzer G."/>
            <person name="Nealson K.H."/>
        </authorList>
    </citation>
    <scope>NUCLEOTIDE SEQUENCE [LARGE SCALE GENOMIC DNA]</scope>
    <source>
        <strain evidence="5 6">A1</strain>
    </source>
</reference>
<dbReference type="Gene3D" id="3.40.50.700">
    <property type="entry name" value="NADH:ubiquinone oxidoreductase-like, 20kDa subunit"/>
    <property type="match status" value="1"/>
</dbReference>
<dbReference type="InterPro" id="IPR006137">
    <property type="entry name" value="NADH_UbQ_OxRdtase-like_20kDa"/>
</dbReference>
<evidence type="ECO:0000259" key="4">
    <source>
        <dbReference type="Pfam" id="PF01058"/>
    </source>
</evidence>
<keyword evidence="3" id="KW-0408">Iron</keyword>
<dbReference type="RefSeq" id="WP_029461500.1">
    <property type="nucleotide sequence ID" value="NZ_AP014568.1"/>
</dbReference>
<evidence type="ECO:0000256" key="2">
    <source>
        <dbReference type="ARBA" id="ARBA00023002"/>
    </source>
</evidence>
<comment type="cofactor">
    <cofactor evidence="1">
        <name>[3Fe-4S] cluster</name>
        <dbReference type="ChEBI" id="CHEBI:21137"/>
    </cofactor>
</comment>
<evidence type="ECO:0000313" key="5">
    <source>
        <dbReference type="EMBL" id="BAO80989.1"/>
    </source>
</evidence>
<dbReference type="PANTHER" id="PTHR42845:SF1">
    <property type="entry name" value="HYDROGENASE SMALL SUBUNIT"/>
    <property type="match status" value="1"/>
</dbReference>
<dbReference type="PANTHER" id="PTHR42845">
    <property type="entry name" value="COENZYME F420-REDUCING HYDROGENASE, GAMMA SUBUNIT"/>
    <property type="match status" value="1"/>
</dbReference>
<evidence type="ECO:0000256" key="3">
    <source>
        <dbReference type="ARBA" id="ARBA00023291"/>
    </source>
</evidence>
<dbReference type="OrthoDB" id="9787729at2"/>
<keyword evidence="3" id="KW-0003">3Fe-4S</keyword>
<dbReference type="InterPro" id="IPR037024">
    <property type="entry name" value="NiFe_Hase_small_N_sf"/>
</dbReference>
<evidence type="ECO:0000256" key="1">
    <source>
        <dbReference type="ARBA" id="ARBA00001927"/>
    </source>
</evidence>